<sequence>MPRPGRHFRSCGLPECLTRGADAIGWDRPFDRGHGAIRRGRGMAIAMQGSGVAGSELGGASIKMNEDGSFNVMTGATDIGQGSDTVLAQIAAETLGVELDKIVMHSSDTDIDVFDYGSYASSTTFVSGTGVQRAAEAV</sequence>
<dbReference type="SUPFAM" id="SSF56003">
    <property type="entry name" value="Molybdenum cofactor-binding domain"/>
    <property type="match status" value="1"/>
</dbReference>
<keyword evidence="3" id="KW-0560">Oxidoreductase</keyword>
<name>T0YIH2_9ZZZZ</name>
<dbReference type="PANTHER" id="PTHR11908:SF132">
    <property type="entry name" value="ALDEHYDE OXIDASE 1-RELATED"/>
    <property type="match status" value="1"/>
</dbReference>
<dbReference type="InterPro" id="IPR037165">
    <property type="entry name" value="AldOxase/xan_DH_Mopterin-bd_sf"/>
</dbReference>
<dbReference type="PANTHER" id="PTHR11908">
    <property type="entry name" value="XANTHINE DEHYDROGENASE"/>
    <property type="match status" value="1"/>
</dbReference>
<dbReference type="Pfam" id="PF20256">
    <property type="entry name" value="MoCoBD_2"/>
    <property type="match status" value="1"/>
</dbReference>
<feature type="domain" description="Aldehyde oxidase/xanthine dehydrogenase second molybdopterin binding" evidence="2">
    <location>
        <begin position="31"/>
        <end position="137"/>
    </location>
</feature>
<reference evidence="3" key="2">
    <citation type="journal article" date="2014" name="ISME J.">
        <title>Microbial stratification in low pH oxic and suboxic macroscopic growths along an acid mine drainage.</title>
        <authorList>
            <person name="Mendez-Garcia C."/>
            <person name="Mesa V."/>
            <person name="Sprenger R.R."/>
            <person name="Richter M."/>
            <person name="Diez M.S."/>
            <person name="Solano J."/>
            <person name="Bargiela R."/>
            <person name="Golyshina O.V."/>
            <person name="Manteca A."/>
            <person name="Ramos J.L."/>
            <person name="Gallego J.R."/>
            <person name="Llorente I."/>
            <person name="Martins Dos Santos V.A."/>
            <person name="Jensen O.N."/>
            <person name="Pelaez A.I."/>
            <person name="Sanchez J."/>
            <person name="Ferrer M."/>
        </authorList>
    </citation>
    <scope>NUCLEOTIDE SEQUENCE</scope>
</reference>
<evidence type="ECO:0000256" key="1">
    <source>
        <dbReference type="ARBA" id="ARBA00022505"/>
    </source>
</evidence>
<dbReference type="InterPro" id="IPR016208">
    <property type="entry name" value="Ald_Oxase/xanthine_DH-like"/>
</dbReference>
<comment type="caution">
    <text evidence="3">The sequence shown here is derived from an EMBL/GenBank/DDBJ whole genome shotgun (WGS) entry which is preliminary data.</text>
</comment>
<evidence type="ECO:0000259" key="2">
    <source>
        <dbReference type="Pfam" id="PF20256"/>
    </source>
</evidence>
<gene>
    <name evidence="3" type="ORF">B1B_17683</name>
</gene>
<reference evidence="3" key="1">
    <citation type="submission" date="2013-08" db="EMBL/GenBank/DDBJ databases">
        <authorList>
            <person name="Mendez C."/>
            <person name="Richter M."/>
            <person name="Ferrer M."/>
            <person name="Sanchez J."/>
        </authorList>
    </citation>
    <scope>NUCLEOTIDE SEQUENCE</scope>
</reference>
<organism evidence="3">
    <name type="scientific">mine drainage metagenome</name>
    <dbReference type="NCBI Taxonomy" id="410659"/>
    <lineage>
        <taxon>unclassified sequences</taxon>
        <taxon>metagenomes</taxon>
        <taxon>ecological metagenomes</taxon>
    </lineage>
</organism>
<dbReference type="GO" id="GO:0005506">
    <property type="term" value="F:iron ion binding"/>
    <property type="evidence" value="ECO:0007669"/>
    <property type="project" value="InterPro"/>
</dbReference>
<dbReference type="GO" id="GO:0016491">
    <property type="term" value="F:oxidoreductase activity"/>
    <property type="evidence" value="ECO:0007669"/>
    <property type="project" value="UniProtKB-KW"/>
</dbReference>
<proteinExistence type="predicted"/>
<protein>
    <submittedName>
        <fullName evidence="3">Aldehyde oxidase and xanthine dehydrogenase, molybdopterin binding domain protein</fullName>
        <ecNumber evidence="3">1.-.-.-</ecNumber>
    </submittedName>
</protein>
<dbReference type="Gene3D" id="3.30.365.10">
    <property type="entry name" value="Aldehyde oxidase/xanthine dehydrogenase, molybdopterin binding domain"/>
    <property type="match status" value="2"/>
</dbReference>
<evidence type="ECO:0000313" key="3">
    <source>
        <dbReference type="EMBL" id="EQD32988.1"/>
    </source>
</evidence>
<feature type="non-terminal residue" evidence="3">
    <location>
        <position position="138"/>
    </location>
</feature>
<accession>T0YIH2</accession>
<dbReference type="InterPro" id="IPR046867">
    <property type="entry name" value="AldOxase/xan_DH_MoCoBD2"/>
</dbReference>
<keyword evidence="1" id="KW-0500">Molybdenum</keyword>
<dbReference type="EMBL" id="AUZY01011825">
    <property type="protein sequence ID" value="EQD32988.1"/>
    <property type="molecule type" value="Genomic_DNA"/>
</dbReference>
<dbReference type="EC" id="1.-.-.-" evidence="3"/>
<dbReference type="AlphaFoldDB" id="T0YIH2"/>